<proteinExistence type="predicted"/>
<dbReference type="InterPro" id="IPR002938">
    <property type="entry name" value="FAD-bd"/>
</dbReference>
<dbReference type="EMBL" id="KN839956">
    <property type="protein sequence ID" value="KIJ58300.1"/>
    <property type="molecule type" value="Genomic_DNA"/>
</dbReference>
<keyword evidence="2" id="KW-0274">FAD</keyword>
<evidence type="ECO:0000259" key="4">
    <source>
        <dbReference type="Pfam" id="PF01494"/>
    </source>
</evidence>
<dbReference type="PANTHER" id="PTHR43004:SF20">
    <property type="entry name" value="2-MONOOXYGENASE, PUTATIVE (AFU_ORTHOLOGUE AFUA_1G13660)-RELATED"/>
    <property type="match status" value="1"/>
</dbReference>
<dbReference type="HOGENOM" id="CLU_2236944_0_0_1"/>
<dbReference type="GO" id="GO:0016709">
    <property type="term" value="F:oxidoreductase activity, acting on paired donors, with incorporation or reduction of molecular oxygen, NAD(P)H as one donor, and incorporation of one atom of oxygen"/>
    <property type="evidence" value="ECO:0007669"/>
    <property type="project" value="UniProtKB-ARBA"/>
</dbReference>
<evidence type="ECO:0000313" key="6">
    <source>
        <dbReference type="Proteomes" id="UP000053820"/>
    </source>
</evidence>
<dbReference type="Pfam" id="PF01494">
    <property type="entry name" value="FAD_binding_3"/>
    <property type="match status" value="1"/>
</dbReference>
<keyword evidence="3" id="KW-0560">Oxidoreductase</keyword>
<dbReference type="PANTHER" id="PTHR43004">
    <property type="entry name" value="TRK SYSTEM POTASSIUM UPTAKE PROTEIN"/>
    <property type="match status" value="1"/>
</dbReference>
<reference evidence="5 6" key="1">
    <citation type="submission" date="2014-04" db="EMBL/GenBank/DDBJ databases">
        <title>Evolutionary Origins and Diversification of the Mycorrhizal Mutualists.</title>
        <authorList>
            <consortium name="DOE Joint Genome Institute"/>
            <consortium name="Mycorrhizal Genomics Consortium"/>
            <person name="Kohler A."/>
            <person name="Kuo A."/>
            <person name="Nagy L.G."/>
            <person name="Floudas D."/>
            <person name="Copeland A."/>
            <person name="Barry K.W."/>
            <person name="Cichocki N."/>
            <person name="Veneault-Fourrey C."/>
            <person name="LaButti K."/>
            <person name="Lindquist E.A."/>
            <person name="Lipzen A."/>
            <person name="Lundell T."/>
            <person name="Morin E."/>
            <person name="Murat C."/>
            <person name="Riley R."/>
            <person name="Ohm R."/>
            <person name="Sun H."/>
            <person name="Tunlid A."/>
            <person name="Henrissat B."/>
            <person name="Grigoriev I.V."/>
            <person name="Hibbett D.S."/>
            <person name="Martin F."/>
        </authorList>
    </citation>
    <scope>NUCLEOTIDE SEQUENCE [LARGE SCALE GENOMIC DNA]</scope>
    <source>
        <strain evidence="5 6">MD-312</strain>
    </source>
</reference>
<evidence type="ECO:0000256" key="2">
    <source>
        <dbReference type="ARBA" id="ARBA00022827"/>
    </source>
</evidence>
<keyword evidence="6" id="KW-1185">Reference proteome</keyword>
<feature type="domain" description="FAD-binding" evidence="4">
    <location>
        <begin position="29"/>
        <end position="94"/>
    </location>
</feature>
<dbReference type="InterPro" id="IPR036188">
    <property type="entry name" value="FAD/NAD-bd_sf"/>
</dbReference>
<protein>
    <recommendedName>
        <fullName evidence="4">FAD-binding domain-containing protein</fullName>
    </recommendedName>
</protein>
<dbReference type="SUPFAM" id="SSF54373">
    <property type="entry name" value="FAD-linked reductases, C-terminal domain"/>
    <property type="match status" value="1"/>
</dbReference>
<evidence type="ECO:0000256" key="1">
    <source>
        <dbReference type="ARBA" id="ARBA00022630"/>
    </source>
</evidence>
<evidence type="ECO:0000256" key="3">
    <source>
        <dbReference type="ARBA" id="ARBA00023002"/>
    </source>
</evidence>
<organism evidence="5 6">
    <name type="scientific">Hydnomerulius pinastri MD-312</name>
    <dbReference type="NCBI Taxonomy" id="994086"/>
    <lineage>
        <taxon>Eukaryota</taxon>
        <taxon>Fungi</taxon>
        <taxon>Dikarya</taxon>
        <taxon>Basidiomycota</taxon>
        <taxon>Agaricomycotina</taxon>
        <taxon>Agaricomycetes</taxon>
        <taxon>Agaricomycetidae</taxon>
        <taxon>Boletales</taxon>
        <taxon>Boletales incertae sedis</taxon>
        <taxon>Leucogyrophana</taxon>
    </lineage>
</organism>
<accession>A0A0C9VL41</accession>
<dbReference type="AlphaFoldDB" id="A0A0C9VL41"/>
<sequence length="105" mass="11643">MPASIELSSDEAELADSTSYPVKVTLERLEQPDGEPHEEIVHAKFVLGADGAHSWVRKTFDITMDGEQSEFIWGVLDVVPDTDFPDIRNKSLIHSNNGSRLLVPP</sequence>
<dbReference type="Gene3D" id="3.30.9.10">
    <property type="entry name" value="D-Amino Acid Oxidase, subunit A, domain 2"/>
    <property type="match status" value="1"/>
</dbReference>
<dbReference type="GO" id="GO:0071949">
    <property type="term" value="F:FAD binding"/>
    <property type="evidence" value="ECO:0007669"/>
    <property type="project" value="InterPro"/>
</dbReference>
<name>A0A0C9VL41_9AGAM</name>
<dbReference type="SUPFAM" id="SSF51905">
    <property type="entry name" value="FAD/NAD(P)-binding domain"/>
    <property type="match status" value="1"/>
</dbReference>
<keyword evidence="1" id="KW-0285">Flavoprotein</keyword>
<dbReference type="OrthoDB" id="2688175at2759"/>
<dbReference type="InterPro" id="IPR050641">
    <property type="entry name" value="RIFMO-like"/>
</dbReference>
<evidence type="ECO:0000313" key="5">
    <source>
        <dbReference type="EMBL" id="KIJ58300.1"/>
    </source>
</evidence>
<dbReference type="Gene3D" id="3.50.50.60">
    <property type="entry name" value="FAD/NAD(P)-binding domain"/>
    <property type="match status" value="1"/>
</dbReference>
<dbReference type="Proteomes" id="UP000053820">
    <property type="component" value="Unassembled WGS sequence"/>
</dbReference>
<gene>
    <name evidence="5" type="ORF">HYDPIDRAFT_34305</name>
</gene>